<accession>A0A8S5MRU3</accession>
<protein>
    <submittedName>
        <fullName evidence="1">Uncharacterized protein</fullName>
    </submittedName>
</protein>
<name>A0A8S5MRU3_9CAUD</name>
<proteinExistence type="predicted"/>
<sequence length="78" mass="8584">MNIPRNGKLPSVWLLSSPLATSALAMTWTRLSPLEVRSVIPSSFRSSSTSPSTKCSTAYLSRWAMSAIKSYTMRRCNG</sequence>
<evidence type="ECO:0000313" key="1">
    <source>
        <dbReference type="EMBL" id="DAD84874.1"/>
    </source>
</evidence>
<reference evidence="1" key="1">
    <citation type="journal article" date="2021" name="Proc. Natl. Acad. Sci. U.S.A.">
        <title>A Catalog of Tens of Thousands of Viruses from Human Metagenomes Reveals Hidden Associations with Chronic Diseases.</title>
        <authorList>
            <person name="Tisza M.J."/>
            <person name="Buck C.B."/>
        </authorList>
    </citation>
    <scope>NUCLEOTIDE SEQUENCE</scope>
    <source>
        <strain evidence="1">CtfrL10</strain>
    </source>
</reference>
<organism evidence="1">
    <name type="scientific">Myoviridae sp. ctfrL10</name>
    <dbReference type="NCBI Taxonomy" id="2826678"/>
    <lineage>
        <taxon>Viruses</taxon>
        <taxon>Duplodnaviria</taxon>
        <taxon>Heunggongvirae</taxon>
        <taxon>Uroviricota</taxon>
        <taxon>Caudoviricetes</taxon>
    </lineage>
</organism>
<dbReference type="EMBL" id="BK014968">
    <property type="protein sequence ID" value="DAD84874.1"/>
    <property type="molecule type" value="Genomic_DNA"/>
</dbReference>